<dbReference type="PANTHER" id="PTHR42987">
    <property type="entry name" value="PEPTIDASE S49"/>
    <property type="match status" value="1"/>
</dbReference>
<dbReference type="Gene3D" id="6.20.330.10">
    <property type="match status" value="1"/>
</dbReference>
<dbReference type="Pfam" id="PF01343">
    <property type="entry name" value="Peptidase_S49"/>
    <property type="match status" value="1"/>
</dbReference>
<evidence type="ECO:0000313" key="7">
    <source>
        <dbReference type="EMBL" id="BAM06419.1"/>
    </source>
</evidence>
<dbReference type="EMBL" id="AP012342">
    <property type="protein sequence ID" value="BAM06419.1"/>
    <property type="molecule type" value="Genomic_DNA"/>
</dbReference>
<dbReference type="InterPro" id="IPR029045">
    <property type="entry name" value="ClpP/crotonase-like_dom_sf"/>
</dbReference>
<evidence type="ECO:0000259" key="6">
    <source>
        <dbReference type="Pfam" id="PF01343"/>
    </source>
</evidence>
<evidence type="ECO:0000256" key="5">
    <source>
        <dbReference type="SAM" id="Phobius"/>
    </source>
</evidence>
<dbReference type="eggNOG" id="COG0616">
    <property type="taxonomic scope" value="Bacteria"/>
</dbReference>
<dbReference type="GO" id="GO:0006508">
    <property type="term" value="P:proteolysis"/>
    <property type="evidence" value="ECO:0007669"/>
    <property type="project" value="UniProtKB-KW"/>
</dbReference>
<keyword evidence="4" id="KW-0720">Serine protease</keyword>
<name>I0IMC0_LEPFC</name>
<sequence>MIDSPGGSVTASDRIYHMIRSFRQRHPIPVFALVEDIGASGAYYIAMGADEVWVHPTSIVGSIGVVVFNVGVTGLMKKIGVTDRSITSGDEKEMGSPFRHMSTKDQQIFQDLVSDLYSQFLGVVSKNRQIAPDQLKSIADGRVYTAKQAIKLHLVDRIGYREDLVAHLERVMHVSKFELVRYREPFLSGTGLFGESSPVGSPVADPSLLIPAIKKLGPTPLYFWSPSLGGSMK</sequence>
<gene>
    <name evidence="7" type="primary">sppA</name>
    <name evidence="7" type="ordered locus">LFE_0704</name>
</gene>
<evidence type="ECO:0000256" key="1">
    <source>
        <dbReference type="ARBA" id="ARBA00008683"/>
    </source>
</evidence>
<protein>
    <submittedName>
        <fullName evidence="7">Putative signal peptide peptidase</fullName>
    </submittedName>
</protein>
<dbReference type="SUPFAM" id="SSF52096">
    <property type="entry name" value="ClpP/crotonase"/>
    <property type="match status" value="1"/>
</dbReference>
<keyword evidence="5" id="KW-0472">Membrane</keyword>
<dbReference type="Proteomes" id="UP000007382">
    <property type="component" value="Chromosome"/>
</dbReference>
<reference evidence="8" key="2">
    <citation type="submission" date="2012-03" db="EMBL/GenBank/DDBJ databases">
        <title>The complete genome sequence of the pioneer microbe on fresh volcanic deposit, Leptospirillum ferrooxidans strain C2-3.</title>
        <authorList>
            <person name="Fujimura R."/>
            <person name="Sato Y."/>
            <person name="Nishizawa T."/>
            <person name="Nanba K."/>
            <person name="Oshima K."/>
            <person name="Hattori M."/>
            <person name="Kamijo T."/>
            <person name="Ohta H."/>
        </authorList>
    </citation>
    <scope>NUCLEOTIDE SEQUENCE [LARGE SCALE GENOMIC DNA]</scope>
    <source>
        <strain evidence="8">C2-3</strain>
    </source>
</reference>
<dbReference type="PATRIC" id="fig|1162668.3.peg.816"/>
<dbReference type="KEGG" id="lfc:LFE_0704"/>
<proteinExistence type="inferred from homology"/>
<comment type="similarity">
    <text evidence="1">Belongs to the peptidase S49 family.</text>
</comment>
<reference evidence="7 8" key="1">
    <citation type="journal article" date="2012" name="J. Bacteriol.">
        <title>Complete Genome Sequence of Leptospirillum ferrooxidans Strain C2-3, Isolated from a Fresh Volcanic Ash Deposit on the Island of Miyake, Japan.</title>
        <authorList>
            <person name="Fujimura R."/>
            <person name="Sato Y."/>
            <person name="Nishizawa T."/>
            <person name="Oshima K."/>
            <person name="Kim S.-W."/>
            <person name="Hattori M."/>
            <person name="Kamijo T."/>
            <person name="Ohta H."/>
        </authorList>
    </citation>
    <scope>NUCLEOTIDE SEQUENCE [LARGE SCALE GENOMIC DNA]</scope>
    <source>
        <strain evidence="7 8">C2-3</strain>
    </source>
</reference>
<dbReference type="Gene3D" id="3.90.226.10">
    <property type="entry name" value="2-enoyl-CoA Hydratase, Chain A, domain 1"/>
    <property type="match status" value="1"/>
</dbReference>
<keyword evidence="8" id="KW-1185">Reference proteome</keyword>
<evidence type="ECO:0000256" key="4">
    <source>
        <dbReference type="ARBA" id="ARBA00022825"/>
    </source>
</evidence>
<keyword evidence="5" id="KW-0812">Transmembrane</keyword>
<keyword evidence="5" id="KW-1133">Transmembrane helix</keyword>
<dbReference type="HOGENOM" id="CLU_046540_0_3_0"/>
<evidence type="ECO:0000313" key="8">
    <source>
        <dbReference type="Proteomes" id="UP000007382"/>
    </source>
</evidence>
<evidence type="ECO:0000256" key="2">
    <source>
        <dbReference type="ARBA" id="ARBA00022670"/>
    </source>
</evidence>
<dbReference type="NCBIfam" id="TIGR00706">
    <property type="entry name" value="SppA_dom"/>
    <property type="match status" value="1"/>
</dbReference>
<keyword evidence="2" id="KW-0645">Protease</keyword>
<feature type="domain" description="Peptidase S49" evidence="6">
    <location>
        <begin position="25"/>
        <end position="171"/>
    </location>
</feature>
<dbReference type="CDD" id="cd07023">
    <property type="entry name" value="S49_Sppa_N_C"/>
    <property type="match status" value="1"/>
</dbReference>
<dbReference type="AlphaFoldDB" id="I0IMC0"/>
<feature type="transmembrane region" description="Helical" evidence="5">
    <location>
        <begin position="52"/>
        <end position="76"/>
    </location>
</feature>
<dbReference type="InterPro" id="IPR047272">
    <property type="entry name" value="S49_SppA_C"/>
</dbReference>
<organism evidence="7 8">
    <name type="scientific">Leptospirillum ferrooxidans (strain C2-3)</name>
    <dbReference type="NCBI Taxonomy" id="1162668"/>
    <lineage>
        <taxon>Bacteria</taxon>
        <taxon>Pseudomonadati</taxon>
        <taxon>Nitrospirota</taxon>
        <taxon>Nitrospiria</taxon>
        <taxon>Nitrospirales</taxon>
        <taxon>Nitrospiraceae</taxon>
        <taxon>Leptospirillum</taxon>
    </lineage>
</organism>
<dbReference type="InterPro" id="IPR002142">
    <property type="entry name" value="Peptidase_S49"/>
</dbReference>
<dbReference type="PANTHER" id="PTHR42987:SF4">
    <property type="entry name" value="PROTEASE SOHB-RELATED"/>
    <property type="match status" value="1"/>
</dbReference>
<dbReference type="GO" id="GO:0008236">
    <property type="term" value="F:serine-type peptidase activity"/>
    <property type="evidence" value="ECO:0007669"/>
    <property type="project" value="UniProtKB-KW"/>
</dbReference>
<accession>I0IMC0</accession>
<dbReference type="InterPro" id="IPR004635">
    <property type="entry name" value="Pept_S49_SppA"/>
</dbReference>
<evidence type="ECO:0000256" key="3">
    <source>
        <dbReference type="ARBA" id="ARBA00022801"/>
    </source>
</evidence>
<keyword evidence="3" id="KW-0378">Hydrolase</keyword>